<name>A0ACC0D0L5_9PEZI</name>
<dbReference type="Proteomes" id="UP001497680">
    <property type="component" value="Unassembled WGS sequence"/>
</dbReference>
<evidence type="ECO:0000313" key="2">
    <source>
        <dbReference type="Proteomes" id="UP001497680"/>
    </source>
</evidence>
<keyword evidence="2" id="KW-1185">Reference proteome</keyword>
<evidence type="ECO:0000313" key="1">
    <source>
        <dbReference type="EMBL" id="KAI6086090.1"/>
    </source>
</evidence>
<dbReference type="EMBL" id="MU394319">
    <property type="protein sequence ID" value="KAI6086090.1"/>
    <property type="molecule type" value="Genomic_DNA"/>
</dbReference>
<accession>A0ACC0D0L5</accession>
<comment type="caution">
    <text evidence="1">The sequence shown here is derived from an EMBL/GenBank/DDBJ whole genome shotgun (WGS) entry which is preliminary data.</text>
</comment>
<sequence length="323" mass="36241">MDAFRGPAVGQSDGVEPDAREAKEPDTTDEADVKLEDKYGKPWRVIGRGAYGTVSIFRRVPSNGQDVELFAVKEFRRRATQTPARHSTAILRELSLTSELQHPNVIRILDLFQSDLGPFYQVMEYCTGGDLFSLIHMSPELAADEADCLFKQLMRGVKYLHEVGVAHCDLKPENLLLTAEGCLKISDFGCGECIRKSSDDDGCVQMLSGVRGSTPFIAPEEYTDEEFDGRAADVWACGIIYMSMRLRRYLWHSAEMKDDLYVAYIEDRREEEGYAPLETLDPVECRNVVYSLLAPVPSRRLTAAQVLRSEWCCSIQVCEAGNS</sequence>
<protein>
    <submittedName>
        <fullName evidence="1">Kinase-like domain-containing protein</fullName>
    </submittedName>
</protein>
<proteinExistence type="predicted"/>
<gene>
    <name evidence="1" type="ORF">F4821DRAFT_270252</name>
</gene>
<reference evidence="1 2" key="1">
    <citation type="journal article" date="2022" name="New Phytol.">
        <title>Ecological generalism drives hyperdiversity of secondary metabolite gene clusters in xylarialean endophytes.</title>
        <authorList>
            <person name="Franco M.E.E."/>
            <person name="Wisecaver J.H."/>
            <person name="Arnold A.E."/>
            <person name="Ju Y.M."/>
            <person name="Slot J.C."/>
            <person name="Ahrendt S."/>
            <person name="Moore L.P."/>
            <person name="Eastman K.E."/>
            <person name="Scott K."/>
            <person name="Konkel Z."/>
            <person name="Mondo S.J."/>
            <person name="Kuo A."/>
            <person name="Hayes R.D."/>
            <person name="Haridas S."/>
            <person name="Andreopoulos B."/>
            <person name="Riley R."/>
            <person name="LaButti K."/>
            <person name="Pangilinan J."/>
            <person name="Lipzen A."/>
            <person name="Amirebrahimi M."/>
            <person name="Yan J."/>
            <person name="Adam C."/>
            <person name="Keymanesh K."/>
            <person name="Ng V."/>
            <person name="Louie K."/>
            <person name="Northen T."/>
            <person name="Drula E."/>
            <person name="Henrissat B."/>
            <person name="Hsieh H.M."/>
            <person name="Youens-Clark K."/>
            <person name="Lutzoni F."/>
            <person name="Miadlikowska J."/>
            <person name="Eastwood D.C."/>
            <person name="Hamelin R.C."/>
            <person name="Grigoriev I.V."/>
            <person name="U'Ren J.M."/>
        </authorList>
    </citation>
    <scope>NUCLEOTIDE SEQUENCE [LARGE SCALE GENOMIC DNA]</scope>
    <source>
        <strain evidence="1 2">ER1909</strain>
    </source>
</reference>
<organism evidence="1 2">
    <name type="scientific">Hypoxylon rubiginosum</name>
    <dbReference type="NCBI Taxonomy" id="110542"/>
    <lineage>
        <taxon>Eukaryota</taxon>
        <taxon>Fungi</taxon>
        <taxon>Dikarya</taxon>
        <taxon>Ascomycota</taxon>
        <taxon>Pezizomycotina</taxon>
        <taxon>Sordariomycetes</taxon>
        <taxon>Xylariomycetidae</taxon>
        <taxon>Xylariales</taxon>
        <taxon>Hypoxylaceae</taxon>
        <taxon>Hypoxylon</taxon>
    </lineage>
</organism>